<sequence>MLMKAWLFLLPLGLASALAAPVELKINLRVGDQPLQFAQTYQTPQGQPYQIELLKFYISEVALVRPDGREVRAEGLVLAEFKREAPTQGVSVMKMDVPAGQYRGIRFNVGVPRELNHLDAGTQQMPLGVNSGMYWAWNPGYIFYRLEGVALLPEGKQKWVIHMGTDAFRIPVRLQDLQTRRVQINIPPTGGSITLNLDVAKAFQPGPGGAFVDWRKQSLRQLHGLSPETSLLMSVVYFNMQTAFSLAN</sequence>
<accession>A0A511QZM1</accession>
<evidence type="ECO:0000313" key="4">
    <source>
        <dbReference type="Proteomes" id="UP000321197"/>
    </source>
</evidence>
<evidence type="ECO:0000259" key="2">
    <source>
        <dbReference type="Pfam" id="PF20243"/>
    </source>
</evidence>
<gene>
    <name evidence="3" type="ORF">MHY01S_03320</name>
</gene>
<dbReference type="AlphaFoldDB" id="A0A511QZM1"/>
<evidence type="ECO:0000313" key="3">
    <source>
        <dbReference type="EMBL" id="GEM82166.1"/>
    </source>
</evidence>
<organism evidence="3 4">
    <name type="scientific">Meiothermus hypogaeus NBRC 106114</name>
    <dbReference type="NCBI Taxonomy" id="1227553"/>
    <lineage>
        <taxon>Bacteria</taxon>
        <taxon>Thermotogati</taxon>
        <taxon>Deinococcota</taxon>
        <taxon>Deinococci</taxon>
        <taxon>Thermales</taxon>
        <taxon>Thermaceae</taxon>
        <taxon>Meiothermus</taxon>
    </lineage>
</organism>
<feature type="chain" id="PRO_5022066054" description="Copper-binding protein MbnP-like domain-containing protein" evidence="1">
    <location>
        <begin position="20"/>
        <end position="248"/>
    </location>
</feature>
<proteinExistence type="predicted"/>
<feature type="domain" description="Copper-binding protein MbnP-like" evidence="2">
    <location>
        <begin position="20"/>
        <end position="205"/>
    </location>
</feature>
<evidence type="ECO:0000256" key="1">
    <source>
        <dbReference type="SAM" id="SignalP"/>
    </source>
</evidence>
<dbReference type="Proteomes" id="UP000321197">
    <property type="component" value="Unassembled WGS sequence"/>
</dbReference>
<comment type="caution">
    <text evidence="3">The sequence shown here is derived from an EMBL/GenBank/DDBJ whole genome shotgun (WGS) entry which is preliminary data.</text>
</comment>
<keyword evidence="1" id="KW-0732">Signal</keyword>
<dbReference type="Pfam" id="PF20243">
    <property type="entry name" value="MbnP"/>
    <property type="match status" value="1"/>
</dbReference>
<dbReference type="InterPro" id="IPR046863">
    <property type="entry name" value="MbnP-like_dom"/>
</dbReference>
<protein>
    <recommendedName>
        <fullName evidence="2">Copper-binding protein MbnP-like domain-containing protein</fullName>
    </recommendedName>
</protein>
<feature type="signal peptide" evidence="1">
    <location>
        <begin position="1"/>
        <end position="19"/>
    </location>
</feature>
<name>A0A511QZM1_9DEIN</name>
<dbReference type="EMBL" id="BJXL01000005">
    <property type="protein sequence ID" value="GEM82166.1"/>
    <property type="molecule type" value="Genomic_DNA"/>
</dbReference>
<reference evidence="3 4" key="1">
    <citation type="submission" date="2019-07" db="EMBL/GenBank/DDBJ databases">
        <title>Whole genome shotgun sequence of Meiothermus hypogaeus NBRC 106114.</title>
        <authorList>
            <person name="Hosoyama A."/>
            <person name="Uohara A."/>
            <person name="Ohji S."/>
            <person name="Ichikawa N."/>
        </authorList>
    </citation>
    <scope>NUCLEOTIDE SEQUENCE [LARGE SCALE GENOMIC DNA]</scope>
    <source>
        <strain evidence="3 4">NBRC 106114</strain>
    </source>
</reference>